<keyword evidence="3" id="KW-0732">Signal</keyword>
<protein>
    <submittedName>
        <fullName evidence="7">Outer membrane protein assembly factor BamA</fullName>
    </submittedName>
</protein>
<dbReference type="InterPro" id="IPR000184">
    <property type="entry name" value="Bac_surfAg_D15"/>
</dbReference>
<comment type="caution">
    <text evidence="7">The sequence shown here is derived from an EMBL/GenBank/DDBJ whole genome shotgun (WGS) entry which is preliminary data.</text>
</comment>
<dbReference type="PANTHER" id="PTHR12815">
    <property type="entry name" value="SORTING AND ASSEMBLY MACHINERY SAMM50 PROTEIN FAMILY MEMBER"/>
    <property type="match status" value="1"/>
</dbReference>
<sequence>MIKKTTYLILVIILASCTGTKRLAEGELLYTGAEIHVESEEIIDESRIIAAAKQALRPEPNSSLLGMRPKLWLYQIAGENPKSKFKKWLKEKGEPPVLLRDVRKEAVSEIIDAQLFNIGIFNSRTTSKIVEKKKTAQLIYTADVHAPYKLNEYSINIRDNNIQKLLAENTQASQIKPGMAYQLDVLKNERIRIDALLKDRGYFYFNPDYLIFRIDTLASGGNTFNLQLSLKNDVPAEALKPFYIGQVSVDQHYTLQSSSIKDTTTYNQKSYISDLNGKPIRPSVLQRALFMNEHELYTRQNHQLTLNRLMSMGNFRFVQVHFTETDSNRLNADIRLTPLPLNTLRAEMDLVTKSNNYTGPRMNVSLLNRNTFGGSELLKLNLAGGFEAQLNRLNENLFSYSFNPQIELIFPRLLAPFRVPATNRLYTPQTRIVLSYNFMRRMDYFDLRNVQFNYGYKWRKDIKSDHELNPVSISNTELMNESQAFQDLLAANPILKKSYEEQFVAGMSYAYTYNEQTISKKPTQFYLNITAESAGNVFSAISSIGGVTPSNDNPVTLLGSVYAQFVKIGIDSRMYQRFSDKHLLALRFIGGVAKAYGNSATLPYNKQFFSGGPSSIRAFPINSVGPGNYQQMNSSGFTQLGGDIKLELNAEYRFDIYSFLKGALFIDAGNVWLQPSNPSPTGSPFNIRTCIDELAVGAGIGLRFDVSFFVLRFDLATPLRKPWLSQGNRWVVQEFNPFASDWRKENLMLNVAIGYPF</sequence>
<dbReference type="GO" id="GO:0019867">
    <property type="term" value="C:outer membrane"/>
    <property type="evidence" value="ECO:0007669"/>
    <property type="project" value="InterPro"/>
</dbReference>
<dbReference type="EMBL" id="VSSQ01000308">
    <property type="protein sequence ID" value="MPL90602.1"/>
    <property type="molecule type" value="Genomic_DNA"/>
</dbReference>
<gene>
    <name evidence="7" type="primary">bamA_15</name>
    <name evidence="7" type="ORF">SDC9_36656</name>
</gene>
<organism evidence="7">
    <name type="scientific">bioreactor metagenome</name>
    <dbReference type="NCBI Taxonomy" id="1076179"/>
    <lineage>
        <taxon>unclassified sequences</taxon>
        <taxon>metagenomes</taxon>
        <taxon>ecological metagenomes</taxon>
    </lineage>
</organism>
<proteinExistence type="predicted"/>
<feature type="domain" description="Bacterial surface antigen (D15)" evidence="6">
    <location>
        <begin position="452"/>
        <end position="724"/>
    </location>
</feature>
<evidence type="ECO:0000256" key="5">
    <source>
        <dbReference type="ARBA" id="ARBA00023237"/>
    </source>
</evidence>
<evidence type="ECO:0000256" key="3">
    <source>
        <dbReference type="ARBA" id="ARBA00022729"/>
    </source>
</evidence>
<name>A0A644VIW4_9ZZZZ</name>
<dbReference type="Gene3D" id="2.40.160.50">
    <property type="entry name" value="membrane protein fhac: a member of the omp85/tpsb transporter family"/>
    <property type="match status" value="1"/>
</dbReference>
<comment type="subcellular location">
    <subcellularLocation>
        <location evidence="1">Membrane</location>
    </subcellularLocation>
</comment>
<evidence type="ECO:0000256" key="2">
    <source>
        <dbReference type="ARBA" id="ARBA00022692"/>
    </source>
</evidence>
<dbReference type="PANTHER" id="PTHR12815:SF47">
    <property type="entry name" value="TRANSLOCATION AND ASSEMBLY MODULE SUBUNIT TAMA"/>
    <property type="match status" value="1"/>
</dbReference>
<keyword evidence="2" id="KW-0812">Transmembrane</keyword>
<keyword evidence="5" id="KW-0998">Cell outer membrane</keyword>
<evidence type="ECO:0000313" key="7">
    <source>
        <dbReference type="EMBL" id="MPL90602.1"/>
    </source>
</evidence>
<accession>A0A644VIW4</accession>
<dbReference type="PROSITE" id="PS51257">
    <property type="entry name" value="PROKAR_LIPOPROTEIN"/>
    <property type="match status" value="1"/>
</dbReference>
<reference evidence="7" key="1">
    <citation type="submission" date="2019-08" db="EMBL/GenBank/DDBJ databases">
        <authorList>
            <person name="Kucharzyk K."/>
            <person name="Murdoch R.W."/>
            <person name="Higgins S."/>
            <person name="Loffler F."/>
        </authorList>
    </citation>
    <scope>NUCLEOTIDE SEQUENCE</scope>
</reference>
<dbReference type="AlphaFoldDB" id="A0A644VIW4"/>
<keyword evidence="4" id="KW-0472">Membrane</keyword>
<dbReference type="InterPro" id="IPR039910">
    <property type="entry name" value="D15-like"/>
</dbReference>
<evidence type="ECO:0000256" key="4">
    <source>
        <dbReference type="ARBA" id="ARBA00023136"/>
    </source>
</evidence>
<evidence type="ECO:0000256" key="1">
    <source>
        <dbReference type="ARBA" id="ARBA00004370"/>
    </source>
</evidence>
<dbReference type="Pfam" id="PF01103">
    <property type="entry name" value="Omp85"/>
    <property type="match status" value="1"/>
</dbReference>
<evidence type="ECO:0000259" key="6">
    <source>
        <dbReference type="Pfam" id="PF01103"/>
    </source>
</evidence>